<protein>
    <recommendedName>
        <fullName evidence="5">DUF916 domain-containing protein</fullName>
    </recommendedName>
</protein>
<keyword evidence="2" id="KW-0732">Signal</keyword>
<dbReference type="EMBL" id="JACHJW010000001">
    <property type="protein sequence ID" value="MBB4956512.1"/>
    <property type="molecule type" value="Genomic_DNA"/>
</dbReference>
<evidence type="ECO:0000313" key="4">
    <source>
        <dbReference type="Proteomes" id="UP000578819"/>
    </source>
</evidence>
<keyword evidence="1" id="KW-0812">Transmembrane</keyword>
<proteinExistence type="predicted"/>
<name>A0A7W7SKK8_9ACTN</name>
<accession>A0A7W7SKK8</accession>
<dbReference type="AlphaFoldDB" id="A0A7W7SKK8"/>
<feature type="transmembrane region" description="Helical" evidence="1">
    <location>
        <begin position="298"/>
        <end position="318"/>
    </location>
</feature>
<evidence type="ECO:0000313" key="3">
    <source>
        <dbReference type="EMBL" id="MBB4956512.1"/>
    </source>
</evidence>
<evidence type="ECO:0000256" key="1">
    <source>
        <dbReference type="SAM" id="Phobius"/>
    </source>
</evidence>
<dbReference type="Proteomes" id="UP000578819">
    <property type="component" value="Unassembled WGS sequence"/>
</dbReference>
<keyword evidence="1" id="KW-1133">Transmembrane helix</keyword>
<evidence type="ECO:0008006" key="5">
    <source>
        <dbReference type="Google" id="ProtNLM"/>
    </source>
</evidence>
<keyword evidence="1" id="KW-0472">Membrane</keyword>
<feature type="chain" id="PRO_5039103659" description="DUF916 domain-containing protein" evidence="2">
    <location>
        <begin position="32"/>
        <end position="342"/>
    </location>
</feature>
<comment type="caution">
    <text evidence="3">The sequence shown here is derived from an EMBL/GenBank/DDBJ whole genome shotgun (WGS) entry which is preliminary data.</text>
</comment>
<organism evidence="3 4">
    <name type="scientific">Micromonospora polyrhachis</name>
    <dbReference type="NCBI Taxonomy" id="1282883"/>
    <lineage>
        <taxon>Bacteria</taxon>
        <taxon>Bacillati</taxon>
        <taxon>Actinomycetota</taxon>
        <taxon>Actinomycetes</taxon>
        <taxon>Micromonosporales</taxon>
        <taxon>Micromonosporaceae</taxon>
        <taxon>Micromonospora</taxon>
    </lineage>
</organism>
<gene>
    <name evidence="3" type="ORF">FHR38_000245</name>
</gene>
<feature type="signal peptide" evidence="2">
    <location>
        <begin position="1"/>
        <end position="31"/>
    </location>
</feature>
<keyword evidence="4" id="KW-1185">Reference proteome</keyword>
<dbReference type="RefSeq" id="WP_184532007.1">
    <property type="nucleotide sequence ID" value="NZ_JACHJW010000001.1"/>
</dbReference>
<evidence type="ECO:0000256" key="2">
    <source>
        <dbReference type="SAM" id="SignalP"/>
    </source>
</evidence>
<sequence length="342" mass="36048">MCHPLWPRRLRTGVAALAAAFAAVASTVVPAGPATAADNGEWAVMPTPPANAGPAPRLYFFLESPAGRTLTDSVRVINRTDTERTFTLYGADAYNTARDGGFALRRLDEKHSDIGVWTAVGARTVVIPPKAQADIPFSITIPTNASPGDHVGGIVAMEAVPGGRSEQNGVAVAVQRAVGARIYLRVAGPEVPGLNLADLDLTHRTPWLPTPVDGALEYTLANTGNLHLAPTITVTAAGLFGHQIRQRGATPQLDLVPGAEARMRAQFTGLWPVDIVTATVTAKADGGVLTVRTTRTVVVSWTGLAVLAALIAAGVVAWRRRRRTEAARPRGVRRVRTPAEVG</sequence>
<reference evidence="3 4" key="1">
    <citation type="submission" date="2020-08" db="EMBL/GenBank/DDBJ databases">
        <title>Sequencing the genomes of 1000 actinobacteria strains.</title>
        <authorList>
            <person name="Klenk H.-P."/>
        </authorList>
    </citation>
    <scope>NUCLEOTIDE SEQUENCE [LARGE SCALE GENOMIC DNA]</scope>
    <source>
        <strain evidence="3 4">DSM 45886</strain>
    </source>
</reference>